<accession>A0AAJ6ZSB7</accession>
<dbReference type="GeneID" id="106125575"/>
<sequence length="681" mass="75199">MVMFLFFIIAHILLGTSADNVTCGDNEVFNDCPSLKCEFCPTSDAEARACLTDSQDVCPPAKCTCRNNYRRLHNGTCVPTRECPSFKCPGVNEQFDACPVCPSDNCTRATANGTCHFVGRIGILLQCRPSCRCKKNYWRDGDRCVPFEKCPNINKAANCTGPNESLQCVRSCPPLATCDNRNKTYHCPINKFGPCYYKCACNKGFYRNADGFCVTNNLCDKKCNDPNAEYKPDKKKCPSDLCSSIVSKFACNPNELGQPGCVCKSGFLRLNENSTCIPANQCPEMGNAPDKKCTGPNEEYKADKKSCPPEICRSIVARYKCDSKEKGQPSCACKPGFLRLNLNSSCIPMEQCPELQGSPDYNKPKCTLPNESLKCVKSCPPPKSCKNRGALFRCYQNDTEVCQNKCICDAGFYRNGDGFCVTSDLCDKKCTGPNEIYKPDKKKCPPQTCQSKLALYKCDAEEKGQPGCVCKPGYLRLNVNSTCIPSEQCSESPNSSPLNCSLPNESSQCIRSCPPLNTCDNRNKTYHCLVNASAPCKQQCACNKGFYRNSDGFCVTNELCDKKCSSPHEVFTTNKKECSPDICSSIVSRYACNPNITGVPGCVCESGYLRLSLNSTCIPMNQCPELANAPDYDNGCSVPDSESNEDSYPVELEIDYWQFVEVSPKNQDIKDEEFDEDNTNN</sequence>
<dbReference type="InterPro" id="IPR036084">
    <property type="entry name" value="Ser_inhib-like_sf"/>
</dbReference>
<dbReference type="PANTHER" id="PTHR23259:SF70">
    <property type="entry name" value="ACCESSORY GLAND PROTEIN ACP62F-RELATED"/>
    <property type="match status" value="1"/>
</dbReference>
<keyword evidence="2" id="KW-0732">Signal</keyword>
<evidence type="ECO:0000256" key="1">
    <source>
        <dbReference type="ARBA" id="ARBA00023157"/>
    </source>
</evidence>
<gene>
    <name evidence="3" type="primary">LOC106125575</name>
</gene>
<keyword evidence="1" id="KW-1015">Disulfide bond</keyword>
<dbReference type="KEGG" id="pxu:106125575"/>
<protein>
    <submittedName>
        <fullName evidence="3">Fibrillin-2-like isoform X1</fullName>
    </submittedName>
</protein>
<dbReference type="Gene3D" id="2.10.25.10">
    <property type="entry name" value="Laminin"/>
    <property type="match status" value="9"/>
</dbReference>
<feature type="chain" id="PRO_5042496495" evidence="2">
    <location>
        <begin position="19"/>
        <end position="681"/>
    </location>
</feature>
<name>A0AAJ6ZSB7_PAPXU</name>
<evidence type="ECO:0000313" key="3">
    <source>
        <dbReference type="RefSeq" id="XP_013178292.1"/>
    </source>
</evidence>
<dbReference type="AlphaFoldDB" id="A0AAJ6ZSB7"/>
<dbReference type="InterPro" id="IPR051368">
    <property type="entry name" value="SerProtInhib-TIL_Domain"/>
</dbReference>
<dbReference type="RefSeq" id="XP_013178292.1">
    <property type="nucleotide sequence ID" value="XM_013322838.1"/>
</dbReference>
<dbReference type="SUPFAM" id="SSF57567">
    <property type="entry name" value="Serine protease inhibitors"/>
    <property type="match status" value="4"/>
</dbReference>
<feature type="signal peptide" evidence="2">
    <location>
        <begin position="1"/>
        <end position="18"/>
    </location>
</feature>
<evidence type="ECO:0000256" key="2">
    <source>
        <dbReference type="SAM" id="SignalP"/>
    </source>
</evidence>
<organism evidence="3">
    <name type="scientific">Papilio xuthus</name>
    <name type="common">Asian swallowtail butterfly</name>
    <dbReference type="NCBI Taxonomy" id="66420"/>
    <lineage>
        <taxon>Eukaryota</taxon>
        <taxon>Metazoa</taxon>
        <taxon>Ecdysozoa</taxon>
        <taxon>Arthropoda</taxon>
        <taxon>Hexapoda</taxon>
        <taxon>Insecta</taxon>
        <taxon>Pterygota</taxon>
        <taxon>Neoptera</taxon>
        <taxon>Endopterygota</taxon>
        <taxon>Lepidoptera</taxon>
        <taxon>Glossata</taxon>
        <taxon>Ditrysia</taxon>
        <taxon>Papilionoidea</taxon>
        <taxon>Papilionidae</taxon>
        <taxon>Papilioninae</taxon>
        <taxon>Papilio</taxon>
    </lineage>
</organism>
<dbReference type="PANTHER" id="PTHR23259">
    <property type="entry name" value="RIDDLE"/>
    <property type="match status" value="1"/>
</dbReference>
<dbReference type="Proteomes" id="UP000694872">
    <property type="component" value="Unplaced"/>
</dbReference>
<reference evidence="3" key="1">
    <citation type="submission" date="2025-08" db="UniProtKB">
        <authorList>
            <consortium name="RefSeq"/>
        </authorList>
    </citation>
    <scope>IDENTIFICATION</scope>
</reference>
<dbReference type="CDD" id="cd19941">
    <property type="entry name" value="TIL"/>
    <property type="match status" value="3"/>
</dbReference>
<proteinExistence type="predicted"/>